<dbReference type="Proteomes" id="UP000177103">
    <property type="component" value="Unassembled WGS sequence"/>
</dbReference>
<dbReference type="InterPro" id="IPR006131">
    <property type="entry name" value="Asp_carbamoyltransf_Asp/Orn-bd"/>
</dbReference>
<dbReference type="GO" id="GO:0006207">
    <property type="term" value="P:'de novo' pyrimidine nucleobase biosynthetic process"/>
    <property type="evidence" value="ECO:0007669"/>
    <property type="project" value="InterPro"/>
</dbReference>
<feature type="binding site" evidence="7">
    <location>
        <position position="271"/>
    </location>
    <ligand>
        <name>carbamoyl phosphate</name>
        <dbReference type="ChEBI" id="CHEBI:58228"/>
    </ligand>
</feature>
<evidence type="ECO:0000256" key="1">
    <source>
        <dbReference type="ARBA" id="ARBA00004852"/>
    </source>
</evidence>
<dbReference type="EMBL" id="MHCQ01000035">
    <property type="protein sequence ID" value="OGY23933.1"/>
    <property type="molecule type" value="Genomic_DNA"/>
</dbReference>
<protein>
    <recommendedName>
        <fullName evidence="7">Aspartate carbamoyltransferase</fullName>
        <ecNumber evidence="7">2.1.3.2</ecNumber>
    </recommendedName>
    <alternativeName>
        <fullName evidence="7">Aspartate transcarbamylase</fullName>
        <shortName evidence="7">ATCase</shortName>
    </alternativeName>
</protein>
<evidence type="ECO:0000256" key="5">
    <source>
        <dbReference type="ARBA" id="ARBA00043884"/>
    </source>
</evidence>
<keyword evidence="4 7" id="KW-0665">Pyrimidine biosynthesis</keyword>
<organism evidence="10 11">
    <name type="scientific">Candidatus Woykebacteria bacterium RBG_13_40_7b</name>
    <dbReference type="NCBI Taxonomy" id="1802594"/>
    <lineage>
        <taxon>Bacteria</taxon>
        <taxon>Candidatus Woykeibacteriota</taxon>
    </lineage>
</organism>
<dbReference type="UniPathway" id="UPA00070">
    <property type="reaction ID" value="UER00116"/>
</dbReference>
<dbReference type="AlphaFoldDB" id="A0A1G1W8C3"/>
<dbReference type="HAMAP" id="MF_00001">
    <property type="entry name" value="Asp_carb_tr"/>
    <property type="match status" value="1"/>
</dbReference>
<dbReference type="InterPro" id="IPR006132">
    <property type="entry name" value="Asp/Orn_carbamoyltranf_P-bd"/>
</dbReference>
<dbReference type="PROSITE" id="PS00097">
    <property type="entry name" value="CARBAMOYLTRANSFERASE"/>
    <property type="match status" value="1"/>
</dbReference>
<dbReference type="NCBIfam" id="TIGR00670">
    <property type="entry name" value="asp_carb_tr"/>
    <property type="match status" value="1"/>
</dbReference>
<dbReference type="InterPro" id="IPR006130">
    <property type="entry name" value="Asp/Orn_carbamoylTrfase"/>
</dbReference>
<feature type="binding site" evidence="7">
    <location>
        <position position="109"/>
    </location>
    <ligand>
        <name>carbamoyl phosphate</name>
        <dbReference type="ChEBI" id="CHEBI:58228"/>
    </ligand>
</feature>
<dbReference type="GO" id="GO:0006520">
    <property type="term" value="P:amino acid metabolic process"/>
    <property type="evidence" value="ECO:0007669"/>
    <property type="project" value="InterPro"/>
</dbReference>
<feature type="binding site" evidence="7">
    <location>
        <position position="88"/>
    </location>
    <ligand>
        <name>L-aspartate</name>
        <dbReference type="ChEBI" id="CHEBI:29991"/>
    </ligand>
</feature>
<feature type="binding site" evidence="7">
    <location>
        <position position="59"/>
    </location>
    <ligand>
        <name>carbamoyl phosphate</name>
        <dbReference type="ChEBI" id="CHEBI:58228"/>
    </ligand>
</feature>
<feature type="binding site" evidence="7">
    <location>
        <position position="58"/>
    </location>
    <ligand>
        <name>carbamoyl phosphate</name>
        <dbReference type="ChEBI" id="CHEBI:58228"/>
    </ligand>
</feature>
<evidence type="ECO:0000313" key="11">
    <source>
        <dbReference type="Proteomes" id="UP000177103"/>
    </source>
</evidence>
<feature type="binding site" evidence="7">
    <location>
        <position position="140"/>
    </location>
    <ligand>
        <name>carbamoyl phosphate</name>
        <dbReference type="ChEBI" id="CHEBI:58228"/>
    </ligand>
</feature>
<dbReference type="SUPFAM" id="SSF53671">
    <property type="entry name" value="Aspartate/ornithine carbamoyltransferase"/>
    <property type="match status" value="1"/>
</dbReference>
<evidence type="ECO:0000256" key="2">
    <source>
        <dbReference type="ARBA" id="ARBA00008896"/>
    </source>
</evidence>
<evidence type="ECO:0000256" key="3">
    <source>
        <dbReference type="ARBA" id="ARBA00022679"/>
    </source>
</evidence>
<dbReference type="Gene3D" id="3.40.50.1370">
    <property type="entry name" value="Aspartate/ornithine carbamoyltransferase"/>
    <property type="match status" value="2"/>
</dbReference>
<feature type="binding site" evidence="7">
    <location>
        <position position="272"/>
    </location>
    <ligand>
        <name>carbamoyl phosphate</name>
        <dbReference type="ChEBI" id="CHEBI:58228"/>
    </ligand>
</feature>
<keyword evidence="3 7" id="KW-0808">Transferase</keyword>
<dbReference type="PRINTS" id="PR00101">
    <property type="entry name" value="ATCASE"/>
</dbReference>
<dbReference type="FunFam" id="3.40.50.1370:FF:000002">
    <property type="entry name" value="Aspartate carbamoyltransferase 2"/>
    <property type="match status" value="1"/>
</dbReference>
<comment type="caution">
    <text evidence="10">The sequence shown here is derived from an EMBL/GenBank/DDBJ whole genome shotgun (WGS) entry which is preliminary data.</text>
</comment>
<sequence>MKNFLNQHILAANQFTRKNLEQIFEKARELEPLNKPGKGTDLLKGYIIALLFYEPSTRTRSSFDAASKILGAWTITTESASISSSAVKGESIEDTIKVLNGYSDAIVIRHPELGSAKRAAVVSQVPIINAGDGPGSHPTQSLTDMYTIEKELGKIDGVSVAVVGDLRYGRAARSFCEVISRFKNIKIYFVSPTSLRMKDDVKKKLIREGIKFVETEVLEDVLDKVDIVNMTRIQKERFANEEDYLKVKGVYVLKRSHLRRMKKHSIVMHVLPRVDEISYDVDDDPRAAYFRQSKNHIAVRMALLSLVLGKE</sequence>
<evidence type="ECO:0000313" key="10">
    <source>
        <dbReference type="EMBL" id="OGY23933.1"/>
    </source>
</evidence>
<comment type="subunit">
    <text evidence="7">Heterododecamer (2C3:3R2) of six catalytic PyrB chains organized as two trimers (C3), and six regulatory PyrI chains organized as three dimers (R2).</text>
</comment>
<dbReference type="GO" id="GO:0044205">
    <property type="term" value="P:'de novo' UMP biosynthetic process"/>
    <property type="evidence" value="ECO:0007669"/>
    <property type="project" value="UniProtKB-UniRule"/>
</dbReference>
<comment type="similarity">
    <text evidence="2 7">Belongs to the aspartate/ornithine carbamoyltransferase superfamily. ATCase family.</text>
</comment>
<dbReference type="PANTHER" id="PTHR45753:SF6">
    <property type="entry name" value="ASPARTATE CARBAMOYLTRANSFERASE"/>
    <property type="match status" value="1"/>
</dbReference>
<accession>A0A1G1W8C3</accession>
<feature type="binding site" evidence="7">
    <location>
        <position position="170"/>
    </location>
    <ligand>
        <name>L-aspartate</name>
        <dbReference type="ChEBI" id="CHEBI:29991"/>
    </ligand>
</feature>
<reference evidence="10 11" key="1">
    <citation type="journal article" date="2016" name="Nat. Commun.">
        <title>Thousands of microbial genomes shed light on interconnected biogeochemical processes in an aquifer system.</title>
        <authorList>
            <person name="Anantharaman K."/>
            <person name="Brown C.T."/>
            <person name="Hug L.A."/>
            <person name="Sharon I."/>
            <person name="Castelle C.J."/>
            <person name="Probst A.J."/>
            <person name="Thomas B.C."/>
            <person name="Singh A."/>
            <person name="Wilkins M.J."/>
            <person name="Karaoz U."/>
            <person name="Brodie E.L."/>
            <person name="Williams K.H."/>
            <person name="Hubbard S.S."/>
            <person name="Banfield J.F."/>
        </authorList>
    </citation>
    <scope>NUCLEOTIDE SEQUENCE [LARGE SCALE GENOMIC DNA]</scope>
</reference>
<dbReference type="PANTHER" id="PTHR45753">
    <property type="entry name" value="ORNITHINE CARBAMOYLTRANSFERASE, MITOCHONDRIAL"/>
    <property type="match status" value="1"/>
</dbReference>
<dbReference type="EC" id="2.1.3.2" evidence="7"/>
<evidence type="ECO:0000256" key="6">
    <source>
        <dbReference type="ARBA" id="ARBA00048859"/>
    </source>
</evidence>
<comment type="pathway">
    <text evidence="1 7">Pyrimidine metabolism; UMP biosynthesis via de novo pathway; (S)-dihydroorotate from bicarbonate: step 2/3.</text>
</comment>
<dbReference type="Pfam" id="PF00185">
    <property type="entry name" value="OTCace"/>
    <property type="match status" value="1"/>
</dbReference>
<comment type="function">
    <text evidence="5 7">Catalyzes the condensation of carbamoyl phosphate and aspartate to form carbamoyl aspartate and inorganic phosphate, the committed step in the de novo pyrimidine nucleotide biosynthesis pathway.</text>
</comment>
<evidence type="ECO:0000259" key="8">
    <source>
        <dbReference type="Pfam" id="PF00185"/>
    </source>
</evidence>
<evidence type="ECO:0000259" key="9">
    <source>
        <dbReference type="Pfam" id="PF02729"/>
    </source>
</evidence>
<gene>
    <name evidence="7" type="primary">pyrB</name>
    <name evidence="10" type="ORF">A2Y57_04250</name>
</gene>
<dbReference type="Pfam" id="PF02729">
    <property type="entry name" value="OTCace_N"/>
    <property type="match status" value="1"/>
</dbReference>
<evidence type="ECO:0000256" key="7">
    <source>
        <dbReference type="HAMAP-Rule" id="MF_00001"/>
    </source>
</evidence>
<feature type="domain" description="Aspartate/ornithine carbamoyltransferase carbamoyl-P binding" evidence="9">
    <location>
        <begin position="7"/>
        <end position="149"/>
    </location>
</feature>
<feature type="domain" description="Aspartate/ornithine carbamoyltransferase Asp/Orn-binding" evidence="8">
    <location>
        <begin position="156"/>
        <end position="306"/>
    </location>
</feature>
<name>A0A1G1W8C3_9BACT</name>
<dbReference type="PRINTS" id="PR00100">
    <property type="entry name" value="AOTCASE"/>
</dbReference>
<feature type="binding site" evidence="7">
    <location>
        <position position="232"/>
    </location>
    <ligand>
        <name>L-aspartate</name>
        <dbReference type="ChEBI" id="CHEBI:29991"/>
    </ligand>
</feature>
<feature type="binding site" evidence="7">
    <location>
        <position position="137"/>
    </location>
    <ligand>
        <name>carbamoyl phosphate</name>
        <dbReference type="ChEBI" id="CHEBI:58228"/>
    </ligand>
</feature>
<dbReference type="InterPro" id="IPR002082">
    <property type="entry name" value="Asp_carbamoyltransf"/>
</dbReference>
<evidence type="ECO:0000256" key="4">
    <source>
        <dbReference type="ARBA" id="ARBA00022975"/>
    </source>
</evidence>
<proteinExistence type="inferred from homology"/>
<dbReference type="GO" id="GO:0016597">
    <property type="term" value="F:amino acid binding"/>
    <property type="evidence" value="ECO:0007669"/>
    <property type="project" value="InterPro"/>
</dbReference>
<comment type="catalytic activity">
    <reaction evidence="6 7">
        <text>carbamoyl phosphate + L-aspartate = N-carbamoyl-L-aspartate + phosphate + H(+)</text>
        <dbReference type="Rhea" id="RHEA:20013"/>
        <dbReference type="ChEBI" id="CHEBI:15378"/>
        <dbReference type="ChEBI" id="CHEBI:29991"/>
        <dbReference type="ChEBI" id="CHEBI:32814"/>
        <dbReference type="ChEBI" id="CHEBI:43474"/>
        <dbReference type="ChEBI" id="CHEBI:58228"/>
        <dbReference type="EC" id="2.1.3.2"/>
    </reaction>
</comment>
<dbReference type="NCBIfam" id="NF002032">
    <property type="entry name" value="PRK00856.1"/>
    <property type="match status" value="1"/>
</dbReference>
<dbReference type="GO" id="GO:0004070">
    <property type="term" value="F:aspartate carbamoyltransferase activity"/>
    <property type="evidence" value="ECO:0007669"/>
    <property type="project" value="UniProtKB-UniRule"/>
</dbReference>
<dbReference type="InterPro" id="IPR036901">
    <property type="entry name" value="Asp/Orn_carbamoylTrfase_sf"/>
</dbReference>